<evidence type="ECO:0000313" key="2">
    <source>
        <dbReference type="Proteomes" id="UP000579523"/>
    </source>
</evidence>
<comment type="caution">
    <text evidence="1">The sequence shown here is derived from an EMBL/GenBank/DDBJ whole genome shotgun (WGS) entry which is preliminary data.</text>
</comment>
<sequence>MIFFETEADPTNWFLMPLHWTELDQDKIEDWSRTCAEIMSRRHRKWWRSPNKDALTTRFRLLVESHPHPAIPADQVFLYGGDPRRIPQVFYALAVRSDGGDRRKELLTLVQADKGNDVKPPEVETFHSDRMGDGLRCLQYFDDAGQVCVSLNYGWWSEEHQTYASLRTVTGDLGWLMSLIDEWDDFARSIWLNSNPQ</sequence>
<organism evidence="1 2">
    <name type="scientific">Streptomyces griseomycini</name>
    <dbReference type="NCBI Taxonomy" id="66895"/>
    <lineage>
        <taxon>Bacteria</taxon>
        <taxon>Bacillati</taxon>
        <taxon>Actinomycetota</taxon>
        <taxon>Actinomycetes</taxon>
        <taxon>Kitasatosporales</taxon>
        <taxon>Streptomycetaceae</taxon>
        <taxon>Streptomyces</taxon>
    </lineage>
</organism>
<keyword evidence="2" id="KW-1185">Reference proteome</keyword>
<dbReference type="RefSeq" id="WP_184818723.1">
    <property type="nucleotide sequence ID" value="NZ_BMTI01000013.1"/>
</dbReference>
<accession>A0A7W7LWF9</accession>
<dbReference type="EMBL" id="JACHJI010000002">
    <property type="protein sequence ID" value="MBB4897743.1"/>
    <property type="molecule type" value="Genomic_DNA"/>
</dbReference>
<protein>
    <submittedName>
        <fullName evidence="1">Uncharacterized protein</fullName>
    </submittedName>
</protein>
<proteinExistence type="predicted"/>
<dbReference type="AlphaFoldDB" id="A0A7W7LWF9"/>
<reference evidence="1 2" key="1">
    <citation type="submission" date="2020-08" db="EMBL/GenBank/DDBJ databases">
        <title>Genomic Encyclopedia of Type Strains, Phase III (KMG-III): the genomes of soil and plant-associated and newly described type strains.</title>
        <authorList>
            <person name="Whitman W."/>
        </authorList>
    </citation>
    <scope>NUCLEOTIDE SEQUENCE [LARGE SCALE GENOMIC DNA]</scope>
    <source>
        <strain evidence="1 2">CECT 3273</strain>
    </source>
</reference>
<gene>
    <name evidence="1" type="ORF">FHS37_001770</name>
</gene>
<evidence type="ECO:0000313" key="1">
    <source>
        <dbReference type="EMBL" id="MBB4897743.1"/>
    </source>
</evidence>
<dbReference type="Proteomes" id="UP000579523">
    <property type="component" value="Unassembled WGS sequence"/>
</dbReference>
<name>A0A7W7LWF9_9ACTN</name>